<dbReference type="EMBL" id="CP130318">
    <property type="protein sequence ID" value="WNQ11274.1"/>
    <property type="molecule type" value="Genomic_DNA"/>
</dbReference>
<dbReference type="Pfam" id="PF14172">
    <property type="entry name" value="DUF4309"/>
    <property type="match status" value="1"/>
</dbReference>
<keyword evidence="1" id="KW-0732">Signal</keyword>
<evidence type="ECO:0000259" key="2">
    <source>
        <dbReference type="Pfam" id="PF07833"/>
    </source>
</evidence>
<organism evidence="3 4">
    <name type="scientific">Paenibacillus aurantius</name>
    <dbReference type="NCBI Taxonomy" id="2918900"/>
    <lineage>
        <taxon>Bacteria</taxon>
        <taxon>Bacillati</taxon>
        <taxon>Bacillota</taxon>
        <taxon>Bacilli</taxon>
        <taxon>Bacillales</taxon>
        <taxon>Paenibacillaceae</taxon>
        <taxon>Paenibacillus</taxon>
    </lineage>
</organism>
<dbReference type="InterPro" id="IPR012854">
    <property type="entry name" value="Cu_amine_oxidase-like_N"/>
</dbReference>
<evidence type="ECO:0000313" key="3">
    <source>
        <dbReference type="EMBL" id="WNQ11274.1"/>
    </source>
</evidence>
<feature type="domain" description="Copper amine oxidase-like N-terminal" evidence="2">
    <location>
        <begin position="34"/>
        <end position="81"/>
    </location>
</feature>
<reference evidence="3 4" key="1">
    <citation type="submission" date="2022-02" db="EMBL/GenBank/DDBJ databases">
        <title>Paenibacillus sp. MBLB1776 Whole Genome Shotgun Sequencing.</title>
        <authorList>
            <person name="Hwang C.Y."/>
            <person name="Cho E.-S."/>
            <person name="Seo M.-J."/>
        </authorList>
    </citation>
    <scope>NUCLEOTIDE SEQUENCE [LARGE SCALE GENOMIC DNA]</scope>
    <source>
        <strain evidence="3 4">MBLB1776</strain>
    </source>
</reference>
<name>A0AA96LC66_9BACL</name>
<sequence length="350" mass="38226">MKKMILGLVIGGLLGTAATVSATSGIEAFVYPVKLLINGKAQQVSAETPILNVNGHAYLPARFLAEASGNKIDYNHEEKSINLSEASSLLLPDSYSVEEALRNGDVVSSGTGTYNLKRLNAFLDSRNNGQRDWVRVTQFTIEGDPVLHSFYYDGTALRYEKDSRDGYGVKGMGGGYCQSAALVRSPEPGHLSLELKGCSPGDPTVSLQLTVKETGLAPKLTLDQAFLAEAAEGRLKGSAFGLGAGRKEMLDAWGEPHKTGTDQTEYSMWNEYAYFYWEPEDTVGAIKVYGEPVRFKVSEVKQVLGAPLSEEENASYANTWTLYYEAGDYQLFFNADSKDGTVKSLLYKKK</sequence>
<dbReference type="RefSeq" id="WP_315605050.1">
    <property type="nucleotide sequence ID" value="NZ_CP130318.1"/>
</dbReference>
<dbReference type="KEGG" id="paun:MJA45_27365"/>
<evidence type="ECO:0000256" key="1">
    <source>
        <dbReference type="SAM" id="SignalP"/>
    </source>
</evidence>
<dbReference type="Pfam" id="PF14275">
    <property type="entry name" value="DUF4362"/>
    <property type="match status" value="1"/>
</dbReference>
<protein>
    <submittedName>
        <fullName evidence="3">DUF4362 domain-containing protein</fullName>
    </submittedName>
</protein>
<accession>A0AA96LC66</accession>
<dbReference type="Proteomes" id="UP001305702">
    <property type="component" value="Chromosome"/>
</dbReference>
<dbReference type="InterPro" id="IPR025453">
    <property type="entry name" value="DUF4309"/>
</dbReference>
<gene>
    <name evidence="3" type="ORF">MJA45_27365</name>
</gene>
<feature type="chain" id="PRO_5041687908" evidence="1">
    <location>
        <begin position="23"/>
        <end position="350"/>
    </location>
</feature>
<dbReference type="AlphaFoldDB" id="A0AA96LC66"/>
<proteinExistence type="predicted"/>
<dbReference type="InterPro" id="IPR025372">
    <property type="entry name" value="DUF4362"/>
</dbReference>
<feature type="signal peptide" evidence="1">
    <location>
        <begin position="1"/>
        <end position="22"/>
    </location>
</feature>
<keyword evidence="4" id="KW-1185">Reference proteome</keyword>
<dbReference type="Pfam" id="PF07833">
    <property type="entry name" value="Cu_amine_oxidN1"/>
    <property type="match status" value="1"/>
</dbReference>
<evidence type="ECO:0000313" key="4">
    <source>
        <dbReference type="Proteomes" id="UP001305702"/>
    </source>
</evidence>